<evidence type="ECO:0000256" key="1">
    <source>
        <dbReference type="SAM" id="MobiDB-lite"/>
    </source>
</evidence>
<accession>A0A4P9XZK6</accession>
<dbReference type="AlphaFoldDB" id="A0A4P9XZK6"/>
<feature type="compositionally biased region" description="Polar residues" evidence="1">
    <location>
        <begin position="93"/>
        <end position="105"/>
    </location>
</feature>
<dbReference type="EMBL" id="KZ988579">
    <property type="protein sequence ID" value="RKP11918.1"/>
    <property type="molecule type" value="Genomic_DNA"/>
</dbReference>
<sequence length="259" mass="26944">MSSTRPSRFHTRREVAEAGALRQVLYSPVQRWQKQWVSAGEGKVDSRGKPIHVLKWVKVDLKPEAFEEIEEDEEVVGTPSALGGSATDALLSPQGTPGGSHSASGTPLGKITDSPGLSATASGVLGDGRGPMDSPSHAPGSLEGTFQDDMGKERELPSLSSEAPGKDETTTPSVNEISSVRPPAASSNLSSDKANPPTEKLQDGESDSSTMLKEGDEAVVKIEGPNDPSTPNDPNPPPPPPVSEGSSGVKDEDAMDTSA</sequence>
<dbReference type="OrthoDB" id="10594284at2759"/>
<dbReference type="Proteomes" id="UP000267251">
    <property type="component" value="Unassembled WGS sequence"/>
</dbReference>
<name>A0A4P9XZK6_9FUNG</name>
<evidence type="ECO:0000313" key="2">
    <source>
        <dbReference type="EMBL" id="RKP11918.1"/>
    </source>
</evidence>
<proteinExistence type="predicted"/>
<gene>
    <name evidence="2" type="ORF">BJ684DRAFT_17542</name>
</gene>
<evidence type="ECO:0000313" key="3">
    <source>
        <dbReference type="Proteomes" id="UP000267251"/>
    </source>
</evidence>
<feature type="compositionally biased region" description="Pro residues" evidence="1">
    <location>
        <begin position="231"/>
        <end position="242"/>
    </location>
</feature>
<feature type="region of interest" description="Disordered" evidence="1">
    <location>
        <begin position="68"/>
        <end position="259"/>
    </location>
</feature>
<organism evidence="2 3">
    <name type="scientific">Piptocephalis cylindrospora</name>
    <dbReference type="NCBI Taxonomy" id="1907219"/>
    <lineage>
        <taxon>Eukaryota</taxon>
        <taxon>Fungi</taxon>
        <taxon>Fungi incertae sedis</taxon>
        <taxon>Zoopagomycota</taxon>
        <taxon>Zoopagomycotina</taxon>
        <taxon>Zoopagomycetes</taxon>
        <taxon>Zoopagales</taxon>
        <taxon>Piptocephalidaceae</taxon>
        <taxon>Piptocephalis</taxon>
    </lineage>
</organism>
<reference evidence="3" key="1">
    <citation type="journal article" date="2018" name="Nat. Microbiol.">
        <title>Leveraging single-cell genomics to expand the fungal tree of life.</title>
        <authorList>
            <person name="Ahrendt S.R."/>
            <person name="Quandt C.A."/>
            <person name="Ciobanu D."/>
            <person name="Clum A."/>
            <person name="Salamov A."/>
            <person name="Andreopoulos B."/>
            <person name="Cheng J.F."/>
            <person name="Woyke T."/>
            <person name="Pelin A."/>
            <person name="Henrissat B."/>
            <person name="Reynolds N.K."/>
            <person name="Benny G.L."/>
            <person name="Smith M.E."/>
            <person name="James T.Y."/>
            <person name="Grigoriev I.V."/>
        </authorList>
    </citation>
    <scope>NUCLEOTIDE SEQUENCE [LARGE SCALE GENOMIC DNA]</scope>
</reference>
<protein>
    <submittedName>
        <fullName evidence="2">Uncharacterized protein</fullName>
    </submittedName>
</protein>
<keyword evidence="3" id="KW-1185">Reference proteome</keyword>